<reference evidence="2 3" key="1">
    <citation type="submission" date="2018-08" db="EMBL/GenBank/DDBJ databases">
        <title>Bacillus phenotypic plasticity.</title>
        <authorList>
            <person name="Hurtado E."/>
        </authorList>
    </citation>
    <scope>NUCLEOTIDE SEQUENCE [LARGE SCALE GENOMIC DNA]</scope>
    <source>
        <strain evidence="2 3">427</strain>
    </source>
</reference>
<proteinExistence type="predicted"/>
<keyword evidence="1" id="KW-1133">Transmembrane helix</keyword>
<protein>
    <submittedName>
        <fullName evidence="2">Uncharacterized protein</fullName>
    </submittedName>
</protein>
<name>A0A5M8RVJ4_9BACI</name>
<keyword evidence="1" id="KW-0472">Membrane</keyword>
<keyword evidence="1" id="KW-0812">Transmembrane</keyword>
<evidence type="ECO:0000313" key="2">
    <source>
        <dbReference type="EMBL" id="KAA6451313.1"/>
    </source>
</evidence>
<evidence type="ECO:0000256" key="1">
    <source>
        <dbReference type="SAM" id="Phobius"/>
    </source>
</evidence>
<feature type="transmembrane region" description="Helical" evidence="1">
    <location>
        <begin position="49"/>
        <end position="75"/>
    </location>
</feature>
<feature type="transmembrane region" description="Helical" evidence="1">
    <location>
        <begin position="96"/>
        <end position="120"/>
    </location>
</feature>
<dbReference type="AlphaFoldDB" id="A0A5M8RVJ4"/>
<accession>A0A5M8RVJ4</accession>
<organism evidence="2 3">
    <name type="scientific">Bacillus swezeyi</name>
    <dbReference type="NCBI Taxonomy" id="1925020"/>
    <lineage>
        <taxon>Bacteria</taxon>
        <taxon>Bacillati</taxon>
        <taxon>Bacillota</taxon>
        <taxon>Bacilli</taxon>
        <taxon>Bacillales</taxon>
        <taxon>Bacillaceae</taxon>
        <taxon>Bacillus</taxon>
    </lineage>
</organism>
<sequence>MAVWIELFLYVLAVCYLIAEEVVQGRSLTKKKGAKRQTQNNTFSRLFDIYCVIHPFFFFSVFMFPLLFFVMNYTVNIKEMLRPNSFQLSSAEADTMACLIAVFIGIIITVILGNIILYILKVISDYYEKKSGVIKRNCY</sequence>
<dbReference type="Proteomes" id="UP000324326">
    <property type="component" value="Unassembled WGS sequence"/>
</dbReference>
<dbReference type="EMBL" id="QSND01000002">
    <property type="protein sequence ID" value="KAA6451313.1"/>
    <property type="molecule type" value="Genomic_DNA"/>
</dbReference>
<gene>
    <name evidence="2" type="ORF">DX927_11090</name>
</gene>
<evidence type="ECO:0000313" key="3">
    <source>
        <dbReference type="Proteomes" id="UP000324326"/>
    </source>
</evidence>
<comment type="caution">
    <text evidence="2">The sequence shown here is derived from an EMBL/GenBank/DDBJ whole genome shotgun (WGS) entry which is preliminary data.</text>
</comment>
<dbReference type="RefSeq" id="WP_148957209.1">
    <property type="nucleotide sequence ID" value="NZ_QSND01000002.1"/>
</dbReference>